<dbReference type="PANTHER" id="PTHR43358:SF4">
    <property type="entry name" value="ALPHA_BETA HYDROLASE FOLD-1 DOMAIN-CONTAINING PROTEIN"/>
    <property type="match status" value="1"/>
</dbReference>
<dbReference type="InterPro" id="IPR029058">
    <property type="entry name" value="AB_hydrolase_fold"/>
</dbReference>
<reference evidence="5" key="1">
    <citation type="journal article" date="2013" name="Genome Announc.">
        <title>Draft Genome Sequence of D-Branched-Chain Amino Acid Producer Lactobacillus otakiensis JCM 15040T, Isolated from a Traditional Japanese Pickle.</title>
        <authorList>
            <person name="Doi K."/>
            <person name="Mori K."/>
            <person name="Mutaguchi Y."/>
            <person name="Tashiro K."/>
            <person name="Fujino Y."/>
            <person name="Ohmori T."/>
            <person name="Kuhara S."/>
            <person name="Ohshima T."/>
        </authorList>
    </citation>
    <scope>NUCLEOTIDE SEQUENCE [LARGE SCALE GENOMIC DNA]</scope>
    <source>
        <strain evidence="5">JCM 15040</strain>
    </source>
</reference>
<keyword evidence="5" id="KW-1185">Reference proteome</keyword>
<dbReference type="GO" id="GO:0016787">
    <property type="term" value="F:hydrolase activity"/>
    <property type="evidence" value="ECO:0007669"/>
    <property type="project" value="UniProtKB-KW"/>
</dbReference>
<dbReference type="EMBL" id="BASH01000004">
    <property type="protein sequence ID" value="GAD16860.1"/>
    <property type="molecule type" value="Genomic_DNA"/>
</dbReference>
<evidence type="ECO:0000256" key="2">
    <source>
        <dbReference type="SAM" id="SignalP"/>
    </source>
</evidence>
<organism evidence="4 5">
    <name type="scientific">Lentilactobacillus otakiensis DSM 19908 = JCM 15040</name>
    <dbReference type="NCBI Taxonomy" id="1423780"/>
    <lineage>
        <taxon>Bacteria</taxon>
        <taxon>Bacillati</taxon>
        <taxon>Bacillota</taxon>
        <taxon>Bacilli</taxon>
        <taxon>Lactobacillales</taxon>
        <taxon>Lactobacillaceae</taxon>
        <taxon>Lentilactobacillus</taxon>
    </lineage>
</organism>
<dbReference type="AlphaFoldDB" id="S4PQ29"/>
<name>S4PQ29_9LACO</name>
<gene>
    <name evidence="4" type="ORF">LOT_1398</name>
</gene>
<dbReference type="RefSeq" id="WP_020281300.1">
    <property type="nucleotide sequence ID" value="NZ_AZED01000005.1"/>
</dbReference>
<feature type="region of interest" description="Disordered" evidence="1">
    <location>
        <begin position="31"/>
        <end position="200"/>
    </location>
</feature>
<accession>S4PQ29</accession>
<dbReference type="PATRIC" id="fig|1423780.4.peg.2211"/>
<evidence type="ECO:0000256" key="1">
    <source>
        <dbReference type="SAM" id="MobiDB-lite"/>
    </source>
</evidence>
<feature type="compositionally biased region" description="Polar residues" evidence="1">
    <location>
        <begin position="66"/>
        <end position="165"/>
    </location>
</feature>
<dbReference type="eggNOG" id="COG1073">
    <property type="taxonomic scope" value="Bacteria"/>
</dbReference>
<dbReference type="Gene3D" id="3.40.50.1820">
    <property type="entry name" value="alpha/beta hydrolase"/>
    <property type="match status" value="1"/>
</dbReference>
<dbReference type="GeneID" id="301047200"/>
<feature type="compositionally biased region" description="Low complexity" evidence="1">
    <location>
        <begin position="166"/>
        <end position="178"/>
    </location>
</feature>
<evidence type="ECO:0000313" key="5">
    <source>
        <dbReference type="Proteomes" id="UP000016361"/>
    </source>
</evidence>
<sequence>MSKTKYASRLTGLLAVSLGMLAFQMTTYADTTEPSDSQVTSAQVSQQSDSAVEAQSESSDAAASTVNEPANNSTTARSTSVNAESSSVETADSSAKASNNTDQSSQPVDTTQPQSNTEDTVTASDESQQTTTSEDVATNDSNQQQSIDQTTSEDSSTTADQQQPKTTTADSADTTDAAQPSANDQITIPDANNADNPAWKQSSDNPFINFLTSITSTIAAGVVYPFAASRQGAALLSKIRTLMSPDRYDVDQMWSDLDEKYDPEYTKTYYTEAQNWYDNEVVKETMSVPFADGTGNASATYIAHPGSTKTIIYGQGWTTEPEWMGYISKVFYDMGYNVLMPYTRGQNSSDGEFLTFGDKDKADWINWINKIDDMNGTNSEVVLYGQSLGADSALETAAQTNLPKSVKAVIADCGFSTIPSLLFSLYSGVANSLNNITSKIGWNLNGTIPLVPFDQFLNGFNNINKLFQGFSLDDVSGITAVQNSKLPTMFIATADDAFIPDTETETMYNLSASTLKQLWILDGNVGGHASANNAVKDYMTRIQAFLNQVDGQSSDNKLNITDDQQVAA</sequence>
<evidence type="ECO:0000313" key="4">
    <source>
        <dbReference type="EMBL" id="GAD16860.1"/>
    </source>
</evidence>
<dbReference type="Pfam" id="PF02129">
    <property type="entry name" value="Peptidase_S15"/>
    <property type="match status" value="1"/>
</dbReference>
<dbReference type="STRING" id="1423780.FD05_GL002177"/>
<feature type="chain" id="PRO_5009975412" evidence="2">
    <location>
        <begin position="30"/>
        <end position="568"/>
    </location>
</feature>
<dbReference type="InterPro" id="IPR000383">
    <property type="entry name" value="Xaa-Pro-like_dom"/>
</dbReference>
<feature type="signal peptide" evidence="2">
    <location>
        <begin position="1"/>
        <end position="29"/>
    </location>
</feature>
<dbReference type="InterPro" id="IPR052920">
    <property type="entry name" value="DNA-binding_regulatory"/>
</dbReference>
<proteinExistence type="predicted"/>
<protein>
    <submittedName>
        <fullName evidence="4">Possible cell surface hydrolase</fullName>
    </submittedName>
</protein>
<feature type="compositionally biased region" description="Low complexity" evidence="1">
    <location>
        <begin position="35"/>
        <end position="65"/>
    </location>
</feature>
<keyword evidence="2" id="KW-0732">Signal</keyword>
<dbReference type="Proteomes" id="UP000016361">
    <property type="component" value="Unassembled WGS sequence"/>
</dbReference>
<evidence type="ECO:0000259" key="3">
    <source>
        <dbReference type="Pfam" id="PF02129"/>
    </source>
</evidence>
<dbReference type="PANTHER" id="PTHR43358">
    <property type="entry name" value="ALPHA/BETA-HYDROLASE"/>
    <property type="match status" value="1"/>
</dbReference>
<comment type="caution">
    <text evidence="4">The sequence shown here is derived from an EMBL/GenBank/DDBJ whole genome shotgun (WGS) entry which is preliminary data.</text>
</comment>
<keyword evidence="4" id="KW-0378">Hydrolase</keyword>
<dbReference type="SUPFAM" id="SSF53474">
    <property type="entry name" value="alpha/beta-Hydrolases"/>
    <property type="match status" value="1"/>
</dbReference>
<feature type="domain" description="Xaa-Pro dipeptidyl-peptidase-like" evidence="3">
    <location>
        <begin position="302"/>
        <end position="417"/>
    </location>
</feature>